<dbReference type="PANTHER" id="PTHR22883:SF23">
    <property type="entry name" value="PALMITOYLTRANSFERASE ZDHHC6"/>
    <property type="match status" value="1"/>
</dbReference>
<evidence type="ECO:0000256" key="10">
    <source>
        <dbReference type="ARBA" id="ARBA00048048"/>
    </source>
</evidence>
<dbReference type="InterPro" id="IPR039859">
    <property type="entry name" value="PFA4/ZDH16/20/ERF2-like"/>
</dbReference>
<keyword evidence="5 11" id="KW-0472">Membrane</keyword>
<dbReference type="GO" id="GO:0005794">
    <property type="term" value="C:Golgi apparatus"/>
    <property type="evidence" value="ECO:0007669"/>
    <property type="project" value="TreeGrafter"/>
</dbReference>
<evidence type="ECO:0000256" key="4">
    <source>
        <dbReference type="ARBA" id="ARBA00022989"/>
    </source>
</evidence>
<evidence type="ECO:0000313" key="14">
    <source>
        <dbReference type="Proteomes" id="UP000774326"/>
    </source>
</evidence>
<dbReference type="GO" id="GO:0005783">
    <property type="term" value="C:endoplasmic reticulum"/>
    <property type="evidence" value="ECO:0007669"/>
    <property type="project" value="TreeGrafter"/>
</dbReference>
<evidence type="ECO:0000256" key="11">
    <source>
        <dbReference type="RuleBase" id="RU079119"/>
    </source>
</evidence>
<dbReference type="PANTHER" id="PTHR22883">
    <property type="entry name" value="ZINC FINGER DHHC DOMAIN CONTAINING PROTEIN"/>
    <property type="match status" value="1"/>
</dbReference>
<comment type="subcellular location">
    <subcellularLocation>
        <location evidence="1">Membrane</location>
        <topology evidence="1">Multi-pass membrane protein</topology>
    </subcellularLocation>
</comment>
<dbReference type="GO" id="GO:0016020">
    <property type="term" value="C:membrane"/>
    <property type="evidence" value="ECO:0007669"/>
    <property type="project" value="UniProtKB-SubCell"/>
</dbReference>
<accession>A0A9P8PMM4</accession>
<gene>
    <name evidence="13" type="ORF">WICPIJ_009584</name>
</gene>
<dbReference type="AlphaFoldDB" id="A0A9P8PMM4"/>
<protein>
    <recommendedName>
        <fullName evidence="11">Palmitoyltransferase</fullName>
        <ecNumber evidence="11">2.3.1.225</ecNumber>
    </recommendedName>
</protein>
<proteinExistence type="inferred from homology"/>
<feature type="transmembrane region" description="Helical" evidence="11">
    <location>
        <begin position="16"/>
        <end position="37"/>
    </location>
</feature>
<reference evidence="13" key="2">
    <citation type="submission" date="2021-01" db="EMBL/GenBank/DDBJ databases">
        <authorList>
            <person name="Schikora-Tamarit M.A."/>
        </authorList>
    </citation>
    <scope>NUCLEOTIDE SEQUENCE</scope>
    <source>
        <strain evidence="13">CBS2887</strain>
    </source>
</reference>
<evidence type="ECO:0000256" key="9">
    <source>
        <dbReference type="ARBA" id="ARBA00038298"/>
    </source>
</evidence>
<dbReference type="GO" id="GO:0006612">
    <property type="term" value="P:protein targeting to membrane"/>
    <property type="evidence" value="ECO:0007669"/>
    <property type="project" value="TreeGrafter"/>
</dbReference>
<keyword evidence="8 11" id="KW-0012">Acyltransferase</keyword>
<comment type="caution">
    <text evidence="13">The sequence shown here is derived from an EMBL/GenBank/DDBJ whole genome shotgun (WGS) entry which is preliminary data.</text>
</comment>
<keyword evidence="7" id="KW-0449">Lipoprotein</keyword>
<reference evidence="13" key="1">
    <citation type="journal article" date="2021" name="Open Biol.">
        <title>Shared evolutionary footprints suggest mitochondrial oxidative damage underlies multiple complex I losses in fungi.</title>
        <authorList>
            <person name="Schikora-Tamarit M.A."/>
            <person name="Marcet-Houben M."/>
            <person name="Nosek J."/>
            <person name="Gabaldon T."/>
        </authorList>
    </citation>
    <scope>NUCLEOTIDE SEQUENCE</scope>
    <source>
        <strain evidence="13">CBS2887</strain>
    </source>
</reference>
<evidence type="ECO:0000256" key="7">
    <source>
        <dbReference type="ARBA" id="ARBA00023288"/>
    </source>
</evidence>
<feature type="transmembrane region" description="Helical" evidence="11">
    <location>
        <begin position="49"/>
        <end position="67"/>
    </location>
</feature>
<evidence type="ECO:0000256" key="3">
    <source>
        <dbReference type="ARBA" id="ARBA00022692"/>
    </source>
</evidence>
<dbReference type="PROSITE" id="PS50216">
    <property type="entry name" value="DHHC"/>
    <property type="match status" value="1"/>
</dbReference>
<dbReference type="Pfam" id="PF01529">
    <property type="entry name" value="DHHC"/>
    <property type="match status" value="1"/>
</dbReference>
<evidence type="ECO:0000313" key="13">
    <source>
        <dbReference type="EMBL" id="KAH3674305.1"/>
    </source>
</evidence>
<dbReference type="Proteomes" id="UP000774326">
    <property type="component" value="Unassembled WGS sequence"/>
</dbReference>
<evidence type="ECO:0000256" key="6">
    <source>
        <dbReference type="ARBA" id="ARBA00023139"/>
    </source>
</evidence>
<dbReference type="EMBL" id="JAEUBG010005535">
    <property type="protein sequence ID" value="KAH3674305.1"/>
    <property type="molecule type" value="Genomic_DNA"/>
</dbReference>
<name>A0A9P8PMM4_WICPI</name>
<dbReference type="GO" id="GO:0019706">
    <property type="term" value="F:protein-cysteine S-palmitoyltransferase activity"/>
    <property type="evidence" value="ECO:0007669"/>
    <property type="project" value="UniProtKB-EC"/>
</dbReference>
<feature type="transmembrane region" description="Helical" evidence="11">
    <location>
        <begin position="160"/>
        <end position="183"/>
    </location>
</feature>
<comment type="catalytic activity">
    <reaction evidence="10 11">
        <text>L-cysteinyl-[protein] + hexadecanoyl-CoA = S-hexadecanoyl-L-cysteinyl-[protein] + CoA</text>
        <dbReference type="Rhea" id="RHEA:36683"/>
        <dbReference type="Rhea" id="RHEA-COMP:10131"/>
        <dbReference type="Rhea" id="RHEA-COMP:11032"/>
        <dbReference type="ChEBI" id="CHEBI:29950"/>
        <dbReference type="ChEBI" id="CHEBI:57287"/>
        <dbReference type="ChEBI" id="CHEBI:57379"/>
        <dbReference type="ChEBI" id="CHEBI:74151"/>
        <dbReference type="EC" id="2.3.1.225"/>
    </reaction>
</comment>
<organism evidence="13 14">
    <name type="scientific">Wickerhamomyces pijperi</name>
    <name type="common">Yeast</name>
    <name type="synonym">Pichia pijperi</name>
    <dbReference type="NCBI Taxonomy" id="599730"/>
    <lineage>
        <taxon>Eukaryota</taxon>
        <taxon>Fungi</taxon>
        <taxon>Dikarya</taxon>
        <taxon>Ascomycota</taxon>
        <taxon>Saccharomycotina</taxon>
        <taxon>Saccharomycetes</taxon>
        <taxon>Phaffomycetales</taxon>
        <taxon>Wickerhamomycetaceae</taxon>
        <taxon>Wickerhamomyces</taxon>
    </lineage>
</organism>
<feature type="transmembrane region" description="Helical" evidence="11">
    <location>
        <begin position="195"/>
        <end position="220"/>
    </location>
</feature>
<dbReference type="InterPro" id="IPR001594">
    <property type="entry name" value="Palmitoyltrfase_DHHC"/>
</dbReference>
<comment type="similarity">
    <text evidence="9">Belongs to the DHHC palmitoyltransferase family. PFA5 subfamily.</text>
</comment>
<keyword evidence="2 11" id="KW-0808">Transferase</keyword>
<comment type="domain">
    <text evidence="11">The DHHC domain is required for palmitoyltransferase activity.</text>
</comment>
<dbReference type="EC" id="2.3.1.225" evidence="11"/>
<evidence type="ECO:0000259" key="12">
    <source>
        <dbReference type="Pfam" id="PF01529"/>
    </source>
</evidence>
<keyword evidence="4 11" id="KW-1133">Transmembrane helix</keyword>
<dbReference type="OrthoDB" id="331948at2759"/>
<evidence type="ECO:0000256" key="5">
    <source>
        <dbReference type="ARBA" id="ARBA00023136"/>
    </source>
</evidence>
<evidence type="ECO:0000256" key="2">
    <source>
        <dbReference type="ARBA" id="ARBA00022679"/>
    </source>
</evidence>
<keyword evidence="3 11" id="KW-0812">Transmembrane</keyword>
<keyword evidence="14" id="KW-1185">Reference proteome</keyword>
<feature type="domain" description="Palmitoyltransferase DHHC" evidence="12">
    <location>
        <begin position="113"/>
        <end position="230"/>
    </location>
</feature>
<evidence type="ECO:0000256" key="1">
    <source>
        <dbReference type="ARBA" id="ARBA00004141"/>
    </source>
</evidence>
<sequence>MVISHLNLDRILRKTVPVIVFLLLVYGSFLYSYYICWNEIYHHHSKSTGIGLIIGNILFILLIYFIWLQMFLVGPGFQPHVPIYKFYEDYRDDYESIPPPDYFICTQDGYPIYCTMCQSIKIDRSRHSGDFGKCIGRFDHFCYWIGTVIGKQNYRLFMQFLIWFQLYFVYSIVTTSVFIKDIYRRRNNSLHPQIIVLYILLAFWLVIVFALFVSHVYYLWINITSIEEIKIKQHRRDKTPDPQAFINFKHKGERYVLRYSSLKDHIWNRGLHENWIQVMGKSVFFWFVPWRGPINDPHSGDLKEQDYYVIVGDYFEEISDKFKQHFIERIERKDYESKFTMGCSDVGSSDV</sequence>
<evidence type="ECO:0000256" key="8">
    <source>
        <dbReference type="ARBA" id="ARBA00023315"/>
    </source>
</evidence>
<keyword evidence="6" id="KW-0564">Palmitate</keyword>